<dbReference type="CDD" id="cd09002">
    <property type="entry name" value="GH43_XYL-like"/>
    <property type="match status" value="1"/>
</dbReference>
<keyword evidence="3 6" id="KW-0326">Glycosidase</keyword>
<protein>
    <submittedName>
        <fullName evidence="8">Family 43 glycosylhydrolase</fullName>
    </submittedName>
</protein>
<evidence type="ECO:0000313" key="9">
    <source>
        <dbReference type="Proteomes" id="UP001224325"/>
    </source>
</evidence>
<evidence type="ECO:0000256" key="4">
    <source>
        <dbReference type="PIRSR" id="PIRSR606710-1"/>
    </source>
</evidence>
<sequence>MKKLKSTSVLIIIFLIPLVLLNCKNKTKDQTNTEKETQEVTYSNPILGGDYADPSIVRVGADYYMTHSSFNYYPGLLIWHSTDLIHWERISYAITKNIGSVWAPDIVYVNDKYYIYFPAGGTNWVVYADSPKGPWSEPVDLKLNGYIDPGHLLDDKGNRYLYLSKGYIVKLTADGLAIAEAPVSNYEGWQFPKEWITECFCLESPKSTVKDGYYYMTTAEGGTAGPATAHMAVSARSKSPYGPFENSPYNPIVHTENRSERWWNQGHGTLVDDVNGDWWIVYHGYEKHFQTLGRQTLMLPIEWTEDGWFKVPDGVNAADQIVAPNLKPSSTSYELSDNFDNETLNFQWQFYKDYNTDRIDFKDGAMVFKAKGKSFEDSFPLAVNSSDKKYEVQIEYTVDKGVEAGLCLYYNEVANMHISVTKDKFTVYNRQRKKISEANTFGNHGFLRILNDENEVSFYYSANGKDWKRLERSIEASGFNHNSFGEFLNLRAGVFAFGEGKVVFDNFIYKALK</sequence>
<dbReference type="SUPFAM" id="SSF49899">
    <property type="entry name" value="Concanavalin A-like lectins/glucanases"/>
    <property type="match status" value="1"/>
</dbReference>
<gene>
    <name evidence="8" type="ORF">QLS71_009265</name>
</gene>
<name>A0AAU7EKM0_9FLAO</name>
<dbReference type="KEGG" id="mlil:QLS71_009265"/>
<dbReference type="GO" id="GO:0005975">
    <property type="term" value="P:carbohydrate metabolic process"/>
    <property type="evidence" value="ECO:0007669"/>
    <property type="project" value="InterPro"/>
</dbReference>
<dbReference type="InterPro" id="IPR013320">
    <property type="entry name" value="ConA-like_dom_sf"/>
</dbReference>
<dbReference type="Gene3D" id="2.115.10.20">
    <property type="entry name" value="Glycosyl hydrolase domain, family 43"/>
    <property type="match status" value="1"/>
</dbReference>
<proteinExistence type="inferred from homology"/>
<dbReference type="InterPro" id="IPR006710">
    <property type="entry name" value="Glyco_hydro_43"/>
</dbReference>
<evidence type="ECO:0000256" key="3">
    <source>
        <dbReference type="ARBA" id="ARBA00023295"/>
    </source>
</evidence>
<dbReference type="Proteomes" id="UP001224325">
    <property type="component" value="Chromosome"/>
</dbReference>
<dbReference type="Gene3D" id="2.60.120.200">
    <property type="match status" value="1"/>
</dbReference>
<feature type="site" description="Important for catalytic activity, responsible for pKa modulation of the active site Glu and correct orientation of both the proton donor and substrate" evidence="5">
    <location>
        <position position="148"/>
    </location>
</feature>
<dbReference type="AlphaFoldDB" id="A0AAU7EKM0"/>
<organism evidence="8 9">
    <name type="scientific">Mariniflexile litorale</name>
    <dbReference type="NCBI Taxonomy" id="3045158"/>
    <lineage>
        <taxon>Bacteria</taxon>
        <taxon>Pseudomonadati</taxon>
        <taxon>Bacteroidota</taxon>
        <taxon>Flavobacteriia</taxon>
        <taxon>Flavobacteriales</taxon>
        <taxon>Flavobacteriaceae</taxon>
        <taxon>Mariniflexile</taxon>
    </lineage>
</organism>
<dbReference type="RefSeq" id="WP_308991042.1">
    <property type="nucleotide sequence ID" value="NZ_CP155618.1"/>
</dbReference>
<dbReference type="SUPFAM" id="SSF75005">
    <property type="entry name" value="Arabinanase/levansucrase/invertase"/>
    <property type="match status" value="1"/>
</dbReference>
<dbReference type="EMBL" id="CP155618">
    <property type="protein sequence ID" value="XBL16189.1"/>
    <property type="molecule type" value="Genomic_DNA"/>
</dbReference>
<evidence type="ECO:0000256" key="2">
    <source>
        <dbReference type="ARBA" id="ARBA00022801"/>
    </source>
</evidence>
<dbReference type="InterPro" id="IPR041542">
    <property type="entry name" value="GH43_C2"/>
</dbReference>
<feature type="active site" description="Proton donor" evidence="4">
    <location>
        <position position="203"/>
    </location>
</feature>
<evidence type="ECO:0000256" key="6">
    <source>
        <dbReference type="RuleBase" id="RU361187"/>
    </source>
</evidence>
<dbReference type="Pfam" id="PF04616">
    <property type="entry name" value="Glyco_hydro_43"/>
    <property type="match status" value="1"/>
</dbReference>
<feature type="active site" description="Proton acceptor" evidence="4">
    <location>
        <position position="53"/>
    </location>
</feature>
<evidence type="ECO:0000259" key="7">
    <source>
        <dbReference type="Pfam" id="PF17851"/>
    </source>
</evidence>
<keyword evidence="9" id="KW-1185">Reference proteome</keyword>
<evidence type="ECO:0000256" key="1">
    <source>
        <dbReference type="ARBA" id="ARBA00009865"/>
    </source>
</evidence>
<evidence type="ECO:0000313" key="8">
    <source>
        <dbReference type="EMBL" id="XBL16189.1"/>
    </source>
</evidence>
<evidence type="ECO:0000256" key="5">
    <source>
        <dbReference type="PIRSR" id="PIRSR606710-2"/>
    </source>
</evidence>
<keyword evidence="2 6" id="KW-0378">Hydrolase</keyword>
<dbReference type="InterPro" id="IPR051795">
    <property type="entry name" value="Glycosyl_Hydrlase_43"/>
</dbReference>
<dbReference type="Pfam" id="PF17851">
    <property type="entry name" value="GH43_C2"/>
    <property type="match status" value="1"/>
</dbReference>
<dbReference type="GO" id="GO:0004553">
    <property type="term" value="F:hydrolase activity, hydrolyzing O-glycosyl compounds"/>
    <property type="evidence" value="ECO:0007669"/>
    <property type="project" value="InterPro"/>
</dbReference>
<dbReference type="InterPro" id="IPR023296">
    <property type="entry name" value="Glyco_hydro_beta-prop_sf"/>
</dbReference>
<dbReference type="PANTHER" id="PTHR42812:SF2">
    <property type="entry name" value="XYLOSIDASE_ARABINOSIDASE"/>
    <property type="match status" value="1"/>
</dbReference>
<comment type="similarity">
    <text evidence="1 6">Belongs to the glycosyl hydrolase 43 family.</text>
</comment>
<reference evidence="8" key="1">
    <citation type="submission" date="2024-04" db="EMBL/GenBank/DDBJ databases">
        <title>Mariniflexile litorale, isolated from the shallow sediments of the Sea of Japan.</title>
        <authorList>
            <person name="Romanenko L."/>
            <person name="Isaeva M."/>
        </authorList>
    </citation>
    <scope>NUCLEOTIDE SEQUENCE [LARGE SCALE GENOMIC DNA]</scope>
    <source>
        <strain evidence="8">KMM 9835</strain>
    </source>
</reference>
<dbReference type="PANTHER" id="PTHR42812">
    <property type="entry name" value="BETA-XYLOSIDASE"/>
    <property type="match status" value="1"/>
</dbReference>
<feature type="domain" description="Beta-xylosidase C-terminal Concanavalin A-like" evidence="7">
    <location>
        <begin position="336"/>
        <end position="510"/>
    </location>
</feature>
<accession>A0AAU7EKM0</accession>